<dbReference type="PROSITE" id="PS50106">
    <property type="entry name" value="PDZ"/>
    <property type="match status" value="1"/>
</dbReference>
<evidence type="ECO:0000256" key="3">
    <source>
        <dbReference type="ARBA" id="ARBA00022801"/>
    </source>
</evidence>
<dbReference type="Gene3D" id="2.40.10.10">
    <property type="entry name" value="Trypsin-like serine proteases"/>
    <property type="match status" value="2"/>
</dbReference>
<evidence type="ECO:0000256" key="2">
    <source>
        <dbReference type="ARBA" id="ARBA00022670"/>
    </source>
</evidence>
<dbReference type="Gene3D" id="2.30.42.60">
    <property type="match status" value="1"/>
</dbReference>
<reference evidence="5 6" key="1">
    <citation type="submission" date="2018-05" db="EMBL/GenBank/DDBJ databases">
        <title>Genomic Encyclopedia of Type Strains, Phase IV (KMG-IV): sequencing the most valuable type-strain genomes for metagenomic binning, comparative biology and taxonomic classification.</title>
        <authorList>
            <person name="Goeker M."/>
        </authorList>
    </citation>
    <scope>NUCLEOTIDE SEQUENCE [LARGE SCALE GENOMIC DNA]</scope>
    <source>
        <strain evidence="5 6">DSM 24906</strain>
    </source>
</reference>
<dbReference type="PANTHER" id="PTHR43343:SF3">
    <property type="entry name" value="PROTEASE DO-LIKE 8, CHLOROPLASTIC"/>
    <property type="match status" value="1"/>
</dbReference>
<evidence type="ECO:0000313" key="6">
    <source>
        <dbReference type="Proteomes" id="UP000245921"/>
    </source>
</evidence>
<dbReference type="InterPro" id="IPR043504">
    <property type="entry name" value="Peptidase_S1_PA_chymotrypsin"/>
</dbReference>
<dbReference type="SMART" id="SM00228">
    <property type="entry name" value="PDZ"/>
    <property type="match status" value="2"/>
</dbReference>
<dbReference type="Gene3D" id="2.30.42.10">
    <property type="match status" value="1"/>
</dbReference>
<keyword evidence="3" id="KW-0378">Hydrolase</keyword>
<dbReference type="AlphaFoldDB" id="A0AA45HHM6"/>
<dbReference type="InterPro" id="IPR001940">
    <property type="entry name" value="Peptidase_S1C"/>
</dbReference>
<dbReference type="Pfam" id="PF13180">
    <property type="entry name" value="PDZ_2"/>
    <property type="match status" value="1"/>
</dbReference>
<dbReference type="GO" id="GO:0004252">
    <property type="term" value="F:serine-type endopeptidase activity"/>
    <property type="evidence" value="ECO:0007669"/>
    <property type="project" value="InterPro"/>
</dbReference>
<dbReference type="Pfam" id="PF13365">
    <property type="entry name" value="Trypsin_2"/>
    <property type="match status" value="1"/>
</dbReference>
<keyword evidence="2 5" id="KW-0645">Protease</keyword>
<feature type="domain" description="PDZ" evidence="4">
    <location>
        <begin position="262"/>
        <end position="338"/>
    </location>
</feature>
<keyword evidence="6" id="KW-1185">Reference proteome</keyword>
<dbReference type="SUPFAM" id="SSF50494">
    <property type="entry name" value="Trypsin-like serine proteases"/>
    <property type="match status" value="1"/>
</dbReference>
<dbReference type="InterPro" id="IPR051201">
    <property type="entry name" value="Chloro_Bact_Ser_Proteases"/>
</dbReference>
<dbReference type="PRINTS" id="PR00834">
    <property type="entry name" value="PROTEASES2C"/>
</dbReference>
<accession>A0AA45HHM6</accession>
<evidence type="ECO:0000259" key="4">
    <source>
        <dbReference type="PROSITE" id="PS50106"/>
    </source>
</evidence>
<dbReference type="EMBL" id="QGGI01000029">
    <property type="protein sequence ID" value="PWJ86808.1"/>
    <property type="molecule type" value="Genomic_DNA"/>
</dbReference>
<comment type="caution">
    <text evidence="5">The sequence shown here is derived from an EMBL/GenBank/DDBJ whole genome shotgun (WGS) entry which is preliminary data.</text>
</comment>
<dbReference type="Proteomes" id="UP000245921">
    <property type="component" value="Unassembled WGS sequence"/>
</dbReference>
<comment type="similarity">
    <text evidence="1">Belongs to the peptidase S1C family.</text>
</comment>
<sequence length="455" mass="49895">MKKVLVILSLLVLSINIFAIVNEGYQSPIVNVVKASSEAIVSIEAKGKTESYSDPYIEDFFKKFFGEIPPTQQREFTSLGTGFIFDEKGYIITNYHVVENATNINVTLGNDKVYEAKYIGGDKDLDLAVLKVNTDSKLPIVELGDSSELEIGGTVVAIGNPLGLSHTVTTGVISALNRKVQKPDGSGYYVDLIQTDAAINPGNSGGPLLNIHAQVIGVNTIIVNPNQGVNLGFAIPINLAKKFAYSIIDDGKYERAYLGVYFGDITEELRKSLGLKVDEGAYISDVIDNSAASDAGIKADDVIVKIDNKKISNAEELRSIIRTYTAGEKIEVIINRFGKEIKLNVLLGSSEKEVVLAKKDYFGLIVREITPKDVEEKSLSKNTNGVIVEEVTNNSPIFGITKGDLINQIAINGTYHDIKNVSDWEKIASSVEKNSYVALIMYRDNIRFVVKFFYR</sequence>
<gene>
    <name evidence="5" type="ORF">C7380_1296</name>
</gene>
<dbReference type="InterPro" id="IPR001478">
    <property type="entry name" value="PDZ"/>
</dbReference>
<evidence type="ECO:0000313" key="5">
    <source>
        <dbReference type="EMBL" id="PWJ86808.1"/>
    </source>
</evidence>
<dbReference type="RefSeq" id="WP_109606520.1">
    <property type="nucleotide sequence ID" value="NZ_JAMHJO010000025.1"/>
</dbReference>
<protein>
    <submittedName>
        <fullName evidence="5">Do/DeqQ family serine protease</fullName>
    </submittedName>
</protein>
<dbReference type="PANTHER" id="PTHR43343">
    <property type="entry name" value="PEPTIDASE S12"/>
    <property type="match status" value="1"/>
</dbReference>
<dbReference type="InterPro" id="IPR009003">
    <property type="entry name" value="Peptidase_S1_PA"/>
</dbReference>
<proteinExistence type="inferred from homology"/>
<name>A0AA45HHM6_9BACT</name>
<dbReference type="SUPFAM" id="SSF50156">
    <property type="entry name" value="PDZ domain-like"/>
    <property type="match status" value="2"/>
</dbReference>
<dbReference type="InterPro" id="IPR036034">
    <property type="entry name" value="PDZ_sf"/>
</dbReference>
<evidence type="ECO:0000256" key="1">
    <source>
        <dbReference type="ARBA" id="ARBA00010541"/>
    </source>
</evidence>
<dbReference type="GO" id="GO:0006508">
    <property type="term" value="P:proteolysis"/>
    <property type="evidence" value="ECO:0007669"/>
    <property type="project" value="UniProtKB-KW"/>
</dbReference>
<organism evidence="5 6">
    <name type="scientific">Oceanotoga teriensis</name>
    <dbReference type="NCBI Taxonomy" id="515440"/>
    <lineage>
        <taxon>Bacteria</taxon>
        <taxon>Thermotogati</taxon>
        <taxon>Thermotogota</taxon>
        <taxon>Thermotogae</taxon>
        <taxon>Petrotogales</taxon>
        <taxon>Petrotogaceae</taxon>
        <taxon>Oceanotoga</taxon>
    </lineage>
</organism>